<comment type="caution">
    <text evidence="2">The sequence shown here is derived from an EMBL/GenBank/DDBJ whole genome shotgun (WGS) entry which is preliminary data.</text>
</comment>
<dbReference type="InterPro" id="IPR038503">
    <property type="entry name" value="SpoIIIAH_sf"/>
</dbReference>
<feature type="region of interest" description="Disordered" evidence="1">
    <location>
        <begin position="37"/>
        <end position="56"/>
    </location>
</feature>
<protein>
    <submittedName>
        <fullName evidence="2">SpoIIIAH-like family protein</fullName>
    </submittedName>
</protein>
<name>A0ABR7GLX2_9FIRM</name>
<dbReference type="Pfam" id="PF12685">
    <property type="entry name" value="SpoIIIAH"/>
    <property type="match status" value="1"/>
</dbReference>
<dbReference type="Proteomes" id="UP000641741">
    <property type="component" value="Unassembled WGS sequence"/>
</dbReference>
<gene>
    <name evidence="2" type="ORF">H8S02_05010</name>
</gene>
<keyword evidence="3" id="KW-1185">Reference proteome</keyword>
<dbReference type="RefSeq" id="WP_186969588.1">
    <property type="nucleotide sequence ID" value="NZ_JACOPK010000004.1"/>
</dbReference>
<dbReference type="Gene3D" id="1.10.287.4300">
    <property type="entry name" value="Stage III sporulation protein AH-like"/>
    <property type="match status" value="1"/>
</dbReference>
<accession>A0ABR7GLX2</accession>
<evidence type="ECO:0000313" key="3">
    <source>
        <dbReference type="Proteomes" id="UP000641741"/>
    </source>
</evidence>
<evidence type="ECO:0000313" key="2">
    <source>
        <dbReference type="EMBL" id="MBC5695304.1"/>
    </source>
</evidence>
<sequence length="175" mass="18062">MKKIKKRGAVYGVVALLLCTAAYLNWSYVEPPADLLQTDGSSADSASAASDDSAAAGEDYFASSRLTREKARDEAVSTLKELSESADADETAKEDAASQISALAAASVQEANIESLIRAKGYADAVVMLSDGSANIVVSPPEGGLQADDVTKIRDIVVSETGMSAGQIKIVEAGS</sequence>
<feature type="compositionally biased region" description="Low complexity" evidence="1">
    <location>
        <begin position="41"/>
        <end position="56"/>
    </location>
</feature>
<reference evidence="2 3" key="1">
    <citation type="submission" date="2020-08" db="EMBL/GenBank/DDBJ databases">
        <title>Genome public.</title>
        <authorList>
            <person name="Liu C."/>
            <person name="Sun Q."/>
        </authorList>
    </citation>
    <scope>NUCLEOTIDE SEQUENCE [LARGE SCALE GENOMIC DNA]</scope>
    <source>
        <strain evidence="2 3">M2</strain>
    </source>
</reference>
<evidence type="ECO:0000256" key="1">
    <source>
        <dbReference type="SAM" id="MobiDB-lite"/>
    </source>
</evidence>
<organism evidence="2 3">
    <name type="scientific">Agathobaculum hominis</name>
    <dbReference type="NCBI Taxonomy" id="2763014"/>
    <lineage>
        <taxon>Bacteria</taxon>
        <taxon>Bacillati</taxon>
        <taxon>Bacillota</taxon>
        <taxon>Clostridia</taxon>
        <taxon>Eubacteriales</taxon>
        <taxon>Butyricicoccaceae</taxon>
        <taxon>Agathobaculum</taxon>
    </lineage>
</organism>
<dbReference type="InterPro" id="IPR024232">
    <property type="entry name" value="SpoIIIAH"/>
</dbReference>
<dbReference type="EMBL" id="JACOPK010000004">
    <property type="protein sequence ID" value="MBC5695304.1"/>
    <property type="molecule type" value="Genomic_DNA"/>
</dbReference>
<proteinExistence type="predicted"/>